<feature type="signal peptide" evidence="1">
    <location>
        <begin position="1"/>
        <end position="19"/>
    </location>
</feature>
<accession>A0A3B7MV62</accession>
<dbReference type="SUPFAM" id="SSF49464">
    <property type="entry name" value="Carboxypeptidase regulatory domain-like"/>
    <property type="match status" value="1"/>
</dbReference>
<reference evidence="2 3" key="1">
    <citation type="submission" date="2018-09" db="EMBL/GenBank/DDBJ databases">
        <title>Genome sequencing of strain 6GH32-13.</title>
        <authorList>
            <person name="Weon H.-Y."/>
            <person name="Heo J."/>
            <person name="Kwon S.-W."/>
        </authorList>
    </citation>
    <scope>NUCLEOTIDE SEQUENCE [LARGE SCALE GENOMIC DNA]</scope>
    <source>
        <strain evidence="2 3">5GH32-13</strain>
    </source>
</reference>
<dbReference type="InterPro" id="IPR008969">
    <property type="entry name" value="CarboxyPept-like_regulatory"/>
</dbReference>
<dbReference type="KEGG" id="pseg:D3H65_32500"/>
<keyword evidence="2" id="KW-0645">Protease</keyword>
<dbReference type="GO" id="GO:0004180">
    <property type="term" value="F:carboxypeptidase activity"/>
    <property type="evidence" value="ECO:0007669"/>
    <property type="project" value="UniProtKB-KW"/>
</dbReference>
<organism evidence="2 3">
    <name type="scientific">Paraflavitalea soli</name>
    <dbReference type="NCBI Taxonomy" id="2315862"/>
    <lineage>
        <taxon>Bacteria</taxon>
        <taxon>Pseudomonadati</taxon>
        <taxon>Bacteroidota</taxon>
        <taxon>Chitinophagia</taxon>
        <taxon>Chitinophagales</taxon>
        <taxon>Chitinophagaceae</taxon>
        <taxon>Paraflavitalea</taxon>
    </lineage>
</organism>
<dbReference type="AlphaFoldDB" id="A0A3B7MV62"/>
<keyword evidence="2" id="KW-0121">Carboxypeptidase</keyword>
<evidence type="ECO:0000256" key="1">
    <source>
        <dbReference type="SAM" id="SignalP"/>
    </source>
</evidence>
<keyword evidence="2" id="KW-0378">Hydrolase</keyword>
<dbReference type="RefSeq" id="WP_119054296.1">
    <property type="nucleotide sequence ID" value="NZ_CP032157.1"/>
</dbReference>
<dbReference type="Proteomes" id="UP000263900">
    <property type="component" value="Chromosome"/>
</dbReference>
<name>A0A3B7MV62_9BACT</name>
<sequence length="894" mass="101665">MKSLLWCLVALWLQAPLLAQVKQLTGHLKGPGGKPLPQASISLRNKQGLIVQYTISNDKGNFQLSLADTAYLTSLSLEVTHLGYKRLLTPLQAGKYVYELQLEEQAVLLPEVEVRNRPIISSKGDTVSYNVRSFAQEEDRSIGDVLRRMPGIEVGDDGKIYYNGQQVSNLYIHGDDLMAGRYGLATKAINKELIQSVDVIRNHQPIKVLQDKATSDAVAVNLVLKDENSTALTGQAMLAGGWPTLYDAALNTILLNRRMKMINAAKFNNSGVDYQSDYEQLGSDAFSSAGGGTTPSNLLSGGTVPNPDLPRRNYYFNRSGLINLNHLVNNKKDIQFRTNVQGFSDRQTFDYSSTVEQYLAGDTIVYREKQDALRKPWFINGAFTVMANTNKYYIRNKTDIQLKEDYNGSQLQSNTLNFGQQLRNRQQAFSNDFDCKPFSKSRNMWDIHLYTSYATNPQRLFVDQGLHSDILNDSLPYAAIAQQARMPTWYNEASLGYIIPSNTRWITQEYKLGFSSERQTLISQLELVQDNGSVKSYEGDVGNDLRWRRNVLQASAKYSLNKGRFHASLFVPFTWQGIRYHQPEYALDNRDRQFFINPTGWVKYRINVEDHLQFSYRYNNNMGNISGVYRGAILANYRSLRANDAGLQERSMSNASLSYSFQRAIIMLFINASVAYTNTTVNSLYASIVTDNIQRSILLPYKNDQSSLSANAGISKYLFALKSTVSVKGTFSQGRYNQFFNDQFLPYDNNTTSLQATIESKPFGKFSLRYNGSSHWSNSRQRDLVTAAKAITNRTSRIDQHIVFGITPFRSVFMNFTARHLHSRQPQVSAVSYLFMDLNLRYKHKPWRTDFEFDLTNIANVNTYELYRVSSNLFSADRYQIRGRMAVLRATFNL</sequence>
<dbReference type="OrthoDB" id="603275at2"/>
<evidence type="ECO:0000313" key="3">
    <source>
        <dbReference type="Proteomes" id="UP000263900"/>
    </source>
</evidence>
<keyword evidence="1" id="KW-0732">Signal</keyword>
<keyword evidence="3" id="KW-1185">Reference proteome</keyword>
<feature type="chain" id="PRO_5017824331" evidence="1">
    <location>
        <begin position="20"/>
        <end position="894"/>
    </location>
</feature>
<dbReference type="SUPFAM" id="SSF56935">
    <property type="entry name" value="Porins"/>
    <property type="match status" value="1"/>
</dbReference>
<protein>
    <submittedName>
        <fullName evidence="2">Carboxypeptidase regulatory-like domain-containing protein</fullName>
    </submittedName>
</protein>
<proteinExistence type="predicted"/>
<dbReference type="EMBL" id="CP032157">
    <property type="protein sequence ID" value="AXY78424.1"/>
    <property type="molecule type" value="Genomic_DNA"/>
</dbReference>
<gene>
    <name evidence="2" type="ORF">D3H65_32500</name>
</gene>
<evidence type="ECO:0000313" key="2">
    <source>
        <dbReference type="EMBL" id="AXY78424.1"/>
    </source>
</evidence>